<protein>
    <submittedName>
        <fullName evidence="1">Uncharacterized protein</fullName>
    </submittedName>
</protein>
<comment type="caution">
    <text evidence="1">The sequence shown here is derived from an EMBL/GenBank/DDBJ whole genome shotgun (WGS) entry which is preliminary data.</text>
</comment>
<accession>A0A2J8AAJ2</accession>
<gene>
    <name evidence="1" type="ORF">TSOC_003806</name>
</gene>
<reference evidence="1 2" key="1">
    <citation type="journal article" date="2017" name="Mol. Biol. Evol.">
        <title>The 4-celled Tetrabaena socialis nuclear genome reveals the essential components for genetic control of cell number at the origin of multicellularity in the volvocine lineage.</title>
        <authorList>
            <person name="Featherston J."/>
            <person name="Arakaki Y."/>
            <person name="Hanschen E.R."/>
            <person name="Ferris P.J."/>
            <person name="Michod R.E."/>
            <person name="Olson B.J.S.C."/>
            <person name="Nozaki H."/>
            <person name="Durand P.M."/>
        </authorList>
    </citation>
    <scope>NUCLEOTIDE SEQUENCE [LARGE SCALE GENOMIC DNA]</scope>
    <source>
        <strain evidence="1 2">NIES-571</strain>
    </source>
</reference>
<sequence length="173" mass="17590">MQAAAELNHTVLQPMAVDVGVQSSVLLRGLTDSYFRLPPAITAAIAAAATSDSTVTGTSTTNGSVAAVSPVAAELSSLLGLLSFGGSVRAASTCFSSFKYVEEDVMVAVCGHLKLPEAGQYGVRLATASPLAQLAVTVGQRQLVWLAGAGDVREAVLQVPQPGEQGPRAARGP</sequence>
<evidence type="ECO:0000313" key="2">
    <source>
        <dbReference type="Proteomes" id="UP000236333"/>
    </source>
</evidence>
<evidence type="ECO:0000313" key="1">
    <source>
        <dbReference type="EMBL" id="PNH09546.1"/>
    </source>
</evidence>
<dbReference type="Proteomes" id="UP000236333">
    <property type="component" value="Unassembled WGS sequence"/>
</dbReference>
<dbReference type="EMBL" id="PGGS01000086">
    <property type="protein sequence ID" value="PNH09546.1"/>
    <property type="molecule type" value="Genomic_DNA"/>
</dbReference>
<dbReference type="AlphaFoldDB" id="A0A2J8AAJ2"/>
<name>A0A2J8AAJ2_9CHLO</name>
<organism evidence="1 2">
    <name type="scientific">Tetrabaena socialis</name>
    <dbReference type="NCBI Taxonomy" id="47790"/>
    <lineage>
        <taxon>Eukaryota</taxon>
        <taxon>Viridiplantae</taxon>
        <taxon>Chlorophyta</taxon>
        <taxon>core chlorophytes</taxon>
        <taxon>Chlorophyceae</taxon>
        <taxon>CS clade</taxon>
        <taxon>Chlamydomonadales</taxon>
        <taxon>Tetrabaenaceae</taxon>
        <taxon>Tetrabaena</taxon>
    </lineage>
</organism>
<keyword evidence="2" id="KW-1185">Reference proteome</keyword>
<proteinExistence type="predicted"/>